<gene>
    <name evidence="2" type="ORF">WJX74_002923</name>
</gene>
<dbReference type="Proteomes" id="UP001438707">
    <property type="component" value="Unassembled WGS sequence"/>
</dbReference>
<feature type="compositionally biased region" description="Basic residues" evidence="1">
    <location>
        <begin position="138"/>
        <end position="149"/>
    </location>
</feature>
<dbReference type="EMBL" id="JALJOS010000007">
    <property type="protein sequence ID" value="KAK9836551.1"/>
    <property type="molecule type" value="Genomic_DNA"/>
</dbReference>
<keyword evidence="3" id="KW-1185">Reference proteome</keyword>
<evidence type="ECO:0000313" key="3">
    <source>
        <dbReference type="Proteomes" id="UP001438707"/>
    </source>
</evidence>
<comment type="caution">
    <text evidence="2">The sequence shown here is derived from an EMBL/GenBank/DDBJ whole genome shotgun (WGS) entry which is preliminary data.</text>
</comment>
<accession>A0AAW1RRY9</accession>
<organism evidence="2 3">
    <name type="scientific">Apatococcus lobatus</name>
    <dbReference type="NCBI Taxonomy" id="904363"/>
    <lineage>
        <taxon>Eukaryota</taxon>
        <taxon>Viridiplantae</taxon>
        <taxon>Chlorophyta</taxon>
        <taxon>core chlorophytes</taxon>
        <taxon>Trebouxiophyceae</taxon>
        <taxon>Chlorellales</taxon>
        <taxon>Chlorellaceae</taxon>
        <taxon>Apatococcus</taxon>
    </lineage>
</organism>
<sequence>MASQQSLGLPDPWELEACWVLLGPGSDEPDLISLTAPESNHLEDRVLLNGPERPALPATSQPGPSEQVPCAQWLTALAGPKTNKPQAMGPETPQEHEEAPEAPAASSTTAPAAPQSAPPLQRFDRADSPVTSAYGNRARLRLRPPKRRKADSSGEASAPAAGSLDMDVQEALLRRQHHLASLSELKVAAAVDRLQQPVGHATVGQSSHLEALQKLHDLTKLPGSGTATRPADPRPLSLEGVFVHPGWNAVVPCQYSITTVFRALELGNLDLPIQFSPEGWGKRATLRELTNIEDWHFDAILKSSMNRCVNAMTFMKDIDTRDACYRTLLSNAGLMSLLGSICYKDKHMGRLGLTGEQLLRSSAEGDQVQINQSLKGHMKLDTSQTRLASKLWNHTCHLVQQLELERLELVSSFNPFDTQPLAWQAPLEAHWPRQSRAMEQSVKLAENEQRQLEVVRNASLIWVWQVCSPDNGARLICRSSPNPPDVISALRTVATGC</sequence>
<feature type="compositionally biased region" description="Low complexity" evidence="1">
    <location>
        <begin position="101"/>
        <end position="119"/>
    </location>
</feature>
<evidence type="ECO:0000256" key="1">
    <source>
        <dbReference type="SAM" id="MobiDB-lite"/>
    </source>
</evidence>
<evidence type="ECO:0000313" key="2">
    <source>
        <dbReference type="EMBL" id="KAK9836551.1"/>
    </source>
</evidence>
<proteinExistence type="predicted"/>
<protein>
    <submittedName>
        <fullName evidence="2">Uncharacterized protein</fullName>
    </submittedName>
</protein>
<reference evidence="2 3" key="1">
    <citation type="journal article" date="2024" name="Nat. Commun.">
        <title>Phylogenomics reveals the evolutionary origins of lichenization in chlorophyte algae.</title>
        <authorList>
            <person name="Puginier C."/>
            <person name="Libourel C."/>
            <person name="Otte J."/>
            <person name="Skaloud P."/>
            <person name="Haon M."/>
            <person name="Grisel S."/>
            <person name="Petersen M."/>
            <person name="Berrin J.G."/>
            <person name="Delaux P.M."/>
            <person name="Dal Grande F."/>
            <person name="Keller J."/>
        </authorList>
    </citation>
    <scope>NUCLEOTIDE SEQUENCE [LARGE SCALE GENOMIC DNA]</scope>
    <source>
        <strain evidence="2 3">SAG 2145</strain>
    </source>
</reference>
<name>A0AAW1RRY9_9CHLO</name>
<dbReference type="AlphaFoldDB" id="A0AAW1RRY9"/>
<feature type="region of interest" description="Disordered" evidence="1">
    <location>
        <begin position="24"/>
        <end position="162"/>
    </location>
</feature>
<feature type="compositionally biased region" description="Low complexity" evidence="1">
    <location>
        <begin position="153"/>
        <end position="162"/>
    </location>
</feature>